<organism evidence="14 15">
    <name type="scientific">Gossypium gossypioides</name>
    <name type="common">Mexican cotton</name>
    <name type="synonym">Selera gossypioides</name>
    <dbReference type="NCBI Taxonomy" id="34282"/>
    <lineage>
        <taxon>Eukaryota</taxon>
        <taxon>Viridiplantae</taxon>
        <taxon>Streptophyta</taxon>
        <taxon>Embryophyta</taxon>
        <taxon>Tracheophyta</taxon>
        <taxon>Spermatophyta</taxon>
        <taxon>Magnoliopsida</taxon>
        <taxon>eudicotyledons</taxon>
        <taxon>Gunneridae</taxon>
        <taxon>Pentapetalae</taxon>
        <taxon>rosids</taxon>
        <taxon>malvids</taxon>
        <taxon>Malvales</taxon>
        <taxon>Malvaceae</taxon>
        <taxon>Malvoideae</taxon>
        <taxon>Gossypium</taxon>
    </lineage>
</organism>
<dbReference type="GO" id="GO:0004144">
    <property type="term" value="F:diacylglycerol O-acyltransferase activity"/>
    <property type="evidence" value="ECO:0007669"/>
    <property type="project" value="UniProtKB-EC"/>
</dbReference>
<comment type="catalytic activity">
    <reaction evidence="10">
        <text>an acyl-CoA + a 1,2-diacyl-sn-glycerol = a triacyl-sn-glycerol + CoA</text>
        <dbReference type="Rhea" id="RHEA:10868"/>
        <dbReference type="ChEBI" id="CHEBI:17815"/>
        <dbReference type="ChEBI" id="CHEBI:57287"/>
        <dbReference type="ChEBI" id="CHEBI:58342"/>
        <dbReference type="ChEBI" id="CHEBI:64615"/>
        <dbReference type="EC" id="2.3.1.20"/>
    </reaction>
</comment>
<feature type="transmembrane region" description="Helical" evidence="11">
    <location>
        <begin position="117"/>
        <end position="145"/>
    </location>
</feature>
<evidence type="ECO:0000256" key="7">
    <source>
        <dbReference type="ARBA" id="ARBA00023315"/>
    </source>
</evidence>
<evidence type="ECO:0000313" key="14">
    <source>
        <dbReference type="EMBL" id="MBA0732687.1"/>
    </source>
</evidence>
<comment type="pathway">
    <text evidence="4">Lipid metabolism.</text>
</comment>
<comment type="catalytic activity">
    <reaction evidence="9">
        <text>a long chain fatty alcohol + a fatty acyl-CoA = a long-chain alcohol wax ester + CoA</text>
        <dbReference type="Rhea" id="RHEA:38443"/>
        <dbReference type="ChEBI" id="CHEBI:17135"/>
        <dbReference type="ChEBI" id="CHEBI:57287"/>
        <dbReference type="ChEBI" id="CHEBI:77636"/>
        <dbReference type="ChEBI" id="CHEBI:235323"/>
        <dbReference type="EC" id="2.3.1.75"/>
    </reaction>
</comment>
<evidence type="ECO:0000256" key="10">
    <source>
        <dbReference type="ARBA" id="ARBA00048109"/>
    </source>
</evidence>
<dbReference type="PANTHER" id="PTHR31650">
    <property type="entry name" value="O-ACYLTRANSFERASE (WSD1-LIKE) FAMILY PROTEIN"/>
    <property type="match status" value="1"/>
</dbReference>
<comment type="subcellular location">
    <subcellularLocation>
        <location evidence="1">Cell membrane</location>
        <topology evidence="1">Single-pass membrane protein</topology>
    </subcellularLocation>
    <subcellularLocation>
        <location evidence="2">Endoplasmic reticulum membrane</location>
    </subcellularLocation>
</comment>
<dbReference type="Pfam" id="PF06974">
    <property type="entry name" value="WS_DGAT_C"/>
    <property type="match status" value="1"/>
</dbReference>
<dbReference type="GO" id="GO:0005789">
    <property type="term" value="C:endoplasmic reticulum membrane"/>
    <property type="evidence" value="ECO:0007669"/>
    <property type="project" value="UniProtKB-SubCell"/>
</dbReference>
<keyword evidence="5" id="KW-0808">Transferase</keyword>
<keyword evidence="6" id="KW-0256">Endoplasmic reticulum</keyword>
<proteinExistence type="inferred from homology"/>
<dbReference type="GO" id="GO:0047196">
    <property type="term" value="F:long-chain-alcohol O-fatty-acyltransferase activity"/>
    <property type="evidence" value="ECO:0007669"/>
    <property type="project" value="UniProtKB-EC"/>
</dbReference>
<protein>
    <recommendedName>
        <fullName evidence="16">Diacylglycerol O-acyltransferase</fullName>
    </recommendedName>
</protein>
<reference evidence="14 15" key="1">
    <citation type="journal article" date="2019" name="Genome Biol. Evol.">
        <title>Insights into the evolution of the New World diploid cottons (Gossypium, subgenus Houzingenia) based on genome sequencing.</title>
        <authorList>
            <person name="Grover C.E."/>
            <person name="Arick M.A. 2nd"/>
            <person name="Thrash A."/>
            <person name="Conover J.L."/>
            <person name="Sanders W.S."/>
            <person name="Peterson D.G."/>
            <person name="Frelichowski J.E."/>
            <person name="Scheffler J.A."/>
            <person name="Scheffler B.E."/>
            <person name="Wendel J.F."/>
        </authorList>
    </citation>
    <scope>NUCLEOTIDE SEQUENCE [LARGE SCALE GENOMIC DNA]</scope>
    <source>
        <strain evidence="14">5</strain>
        <tissue evidence="14">Leaf</tissue>
    </source>
</reference>
<dbReference type="InterPro" id="IPR004255">
    <property type="entry name" value="O-acyltransferase_WSD1_N"/>
</dbReference>
<accession>A0A7J9B8L4</accession>
<comment type="caution">
    <text evidence="14">The sequence shown here is derived from an EMBL/GenBank/DDBJ whole genome shotgun (WGS) entry which is preliminary data.</text>
</comment>
<evidence type="ECO:0000256" key="6">
    <source>
        <dbReference type="ARBA" id="ARBA00022824"/>
    </source>
</evidence>
<dbReference type="InterPro" id="IPR009721">
    <property type="entry name" value="O-acyltransferase_WSD1_C"/>
</dbReference>
<keyword evidence="11" id="KW-0812">Transmembrane</keyword>
<dbReference type="AlphaFoldDB" id="A0A7J9B8L4"/>
<evidence type="ECO:0000256" key="3">
    <source>
        <dbReference type="ARBA" id="ARBA00004771"/>
    </source>
</evidence>
<keyword evidence="11" id="KW-0472">Membrane</keyword>
<dbReference type="OrthoDB" id="619536at2759"/>
<evidence type="ECO:0000256" key="5">
    <source>
        <dbReference type="ARBA" id="ARBA00022679"/>
    </source>
</evidence>
<gene>
    <name evidence="14" type="ORF">Gogos_016760</name>
</gene>
<dbReference type="Pfam" id="PF03007">
    <property type="entry name" value="WS_DGAT_cat"/>
    <property type="match status" value="1"/>
</dbReference>
<comment type="pathway">
    <text evidence="3">Glycerolipid metabolism; triacylglycerol biosynthesis.</text>
</comment>
<dbReference type="GO" id="GO:0019432">
    <property type="term" value="P:triglyceride biosynthetic process"/>
    <property type="evidence" value="ECO:0007669"/>
    <property type="project" value="UniProtKB-UniPathway"/>
</dbReference>
<dbReference type="GO" id="GO:0005886">
    <property type="term" value="C:plasma membrane"/>
    <property type="evidence" value="ECO:0007669"/>
    <property type="project" value="UniProtKB-SubCell"/>
</dbReference>
<keyword evidence="7" id="KW-0012">Acyltransferase</keyword>
<name>A0A7J9B8L4_GOSGO</name>
<evidence type="ECO:0000259" key="12">
    <source>
        <dbReference type="Pfam" id="PF03007"/>
    </source>
</evidence>
<evidence type="ECO:0008006" key="16">
    <source>
        <dbReference type="Google" id="ProtNLM"/>
    </source>
</evidence>
<feature type="domain" description="O-acyltransferase WSD1 C-terminal" evidence="13">
    <location>
        <begin position="256"/>
        <end position="355"/>
    </location>
</feature>
<sequence>MRWVPTEVDLERHVIVPELDQNMDSPDKFLEDYVYNLSKTTIDKSQPLWDLHLLNLRTSQSEAVGIFRIHHSLGDGTSLLSLLLACTRQMNDSKALPTIPIRKKKDKKSDRIRIWRILLRFWFVLQVFWNTVVDVFMFIATALFLTDTQNPLKGLPGSESTPRRIVYRTVSLDDIKFVKNAMNTTINDVAFGMTQAGLSRYINRICSENKKDGGATETNNLPKSIRLRSNLLVNIRPAPGIQALADMMEKDAEVKWGNWIGYVLLPFTIAVREDPLDYVRNAKAIIDRKKRSLEAFCTFYIADWALNLFGIKAASALSHKVISRTTMCFSNMVGPVEEIGFCGHPMAFLAPSSYG</sequence>
<evidence type="ECO:0000256" key="1">
    <source>
        <dbReference type="ARBA" id="ARBA00004162"/>
    </source>
</evidence>
<dbReference type="InterPro" id="IPR045034">
    <property type="entry name" value="O-acyltransferase_WSD1-like"/>
</dbReference>
<evidence type="ECO:0000256" key="4">
    <source>
        <dbReference type="ARBA" id="ARBA00005189"/>
    </source>
</evidence>
<evidence type="ECO:0000259" key="13">
    <source>
        <dbReference type="Pfam" id="PF06974"/>
    </source>
</evidence>
<evidence type="ECO:0000256" key="8">
    <source>
        <dbReference type="ARBA" id="ARBA00024360"/>
    </source>
</evidence>
<keyword evidence="15" id="KW-1185">Reference proteome</keyword>
<evidence type="ECO:0000256" key="11">
    <source>
        <dbReference type="SAM" id="Phobius"/>
    </source>
</evidence>
<comment type="similarity">
    <text evidence="8">In the N-terminal section; belongs to the long-chain O-acyltransferase family.</text>
</comment>
<evidence type="ECO:0000256" key="2">
    <source>
        <dbReference type="ARBA" id="ARBA00004586"/>
    </source>
</evidence>
<feature type="non-terminal residue" evidence="14">
    <location>
        <position position="355"/>
    </location>
</feature>
<evidence type="ECO:0000256" key="9">
    <source>
        <dbReference type="ARBA" id="ARBA00047604"/>
    </source>
</evidence>
<keyword evidence="11" id="KW-1133">Transmembrane helix</keyword>
<dbReference type="EMBL" id="JABEZY010000001">
    <property type="protein sequence ID" value="MBA0732687.1"/>
    <property type="molecule type" value="Genomic_DNA"/>
</dbReference>
<dbReference type="Proteomes" id="UP000593579">
    <property type="component" value="Unassembled WGS sequence"/>
</dbReference>
<dbReference type="PANTHER" id="PTHR31650:SF74">
    <property type="entry name" value="O-ACYLTRANSFERASE WSD1-LIKE"/>
    <property type="match status" value="1"/>
</dbReference>
<dbReference type="UniPathway" id="UPA00282"/>
<feature type="domain" description="O-acyltransferase WSD1-like N-terminal" evidence="12">
    <location>
        <begin position="2"/>
        <end position="190"/>
    </location>
</feature>
<evidence type="ECO:0000313" key="15">
    <source>
        <dbReference type="Proteomes" id="UP000593579"/>
    </source>
</evidence>